<organism evidence="1 2">
    <name type="scientific">Persea americana</name>
    <name type="common">Avocado</name>
    <dbReference type="NCBI Taxonomy" id="3435"/>
    <lineage>
        <taxon>Eukaryota</taxon>
        <taxon>Viridiplantae</taxon>
        <taxon>Streptophyta</taxon>
        <taxon>Embryophyta</taxon>
        <taxon>Tracheophyta</taxon>
        <taxon>Spermatophyta</taxon>
        <taxon>Magnoliopsida</taxon>
        <taxon>Magnoliidae</taxon>
        <taxon>Laurales</taxon>
        <taxon>Lauraceae</taxon>
        <taxon>Persea</taxon>
    </lineage>
</organism>
<keyword evidence="2" id="KW-1185">Reference proteome</keyword>
<dbReference type="EMBL" id="CM056811">
    <property type="protein sequence ID" value="KAJ8635377.1"/>
    <property type="molecule type" value="Genomic_DNA"/>
</dbReference>
<gene>
    <name evidence="1" type="ORF">MRB53_009644</name>
</gene>
<name>A0ACC2LPR3_PERAE</name>
<evidence type="ECO:0000313" key="1">
    <source>
        <dbReference type="EMBL" id="KAJ8635377.1"/>
    </source>
</evidence>
<dbReference type="Proteomes" id="UP001234297">
    <property type="component" value="Chromosome 3"/>
</dbReference>
<accession>A0ACC2LPR3</accession>
<sequence length="290" mass="31938">MEGYGQEADRAFLLILQISEAEEAVDLKIWFDLVKDDEDFSPRQQRSGEDGGKPNRVGRESGIQAHLISDIDDDVEDEDNDEKDLSGFENSGEDNDVEVFKRASKSSESAKAEISQPTLKSSTEGSGSYLSQTRKSLPPFSSIRSSNFSLHSNLSSSIDPIIYTTGESSDANTISAFPSNVLTHIVSLLDGSAFSLDNCEIVVLLLLQMPFSFSGETVPIEKEVFRRDGTKLPLPLLRRTCFAFVLMATVVNIVVGSLAWVEDDMAWIDEKVVHVSGEEIKIICTNEKVC</sequence>
<proteinExistence type="predicted"/>
<protein>
    <submittedName>
        <fullName evidence="1">Uncharacterized protein</fullName>
    </submittedName>
</protein>
<evidence type="ECO:0000313" key="2">
    <source>
        <dbReference type="Proteomes" id="UP001234297"/>
    </source>
</evidence>
<reference evidence="1 2" key="1">
    <citation type="journal article" date="2022" name="Hortic Res">
        <title>A haplotype resolved chromosomal level avocado genome allows analysis of novel avocado genes.</title>
        <authorList>
            <person name="Nath O."/>
            <person name="Fletcher S.J."/>
            <person name="Hayward A."/>
            <person name="Shaw L.M."/>
            <person name="Masouleh A.K."/>
            <person name="Furtado A."/>
            <person name="Henry R.J."/>
            <person name="Mitter N."/>
        </authorList>
    </citation>
    <scope>NUCLEOTIDE SEQUENCE [LARGE SCALE GENOMIC DNA]</scope>
    <source>
        <strain evidence="2">cv. Hass</strain>
    </source>
</reference>
<comment type="caution">
    <text evidence="1">The sequence shown here is derived from an EMBL/GenBank/DDBJ whole genome shotgun (WGS) entry which is preliminary data.</text>
</comment>